<dbReference type="InterPro" id="IPR036291">
    <property type="entry name" value="NAD(P)-bd_dom_sf"/>
</dbReference>
<keyword evidence="1" id="KW-0520">NAD</keyword>
<dbReference type="CDD" id="cd05253">
    <property type="entry name" value="UDP_GE_SDE_e"/>
    <property type="match status" value="1"/>
</dbReference>
<dbReference type="SUPFAM" id="SSF51735">
    <property type="entry name" value="NAD(P)-binding Rossmann-fold domains"/>
    <property type="match status" value="1"/>
</dbReference>
<evidence type="ECO:0000313" key="3">
    <source>
        <dbReference type="EMBL" id="SFF28557.1"/>
    </source>
</evidence>
<dbReference type="InterPro" id="IPR001509">
    <property type="entry name" value="Epimerase_deHydtase"/>
</dbReference>
<dbReference type="AlphaFoldDB" id="A0A1I2HI42"/>
<evidence type="ECO:0000256" key="1">
    <source>
        <dbReference type="ARBA" id="ARBA00023027"/>
    </source>
</evidence>
<proteinExistence type="predicted"/>
<dbReference type="Proteomes" id="UP000198855">
    <property type="component" value="Unassembled WGS sequence"/>
</dbReference>
<name>A0A1I2HI42_9BACL</name>
<dbReference type="PANTHER" id="PTHR43574">
    <property type="entry name" value="EPIMERASE-RELATED"/>
    <property type="match status" value="1"/>
</dbReference>
<reference evidence="4" key="1">
    <citation type="submission" date="2016-10" db="EMBL/GenBank/DDBJ databases">
        <authorList>
            <person name="Varghese N."/>
            <person name="Submissions S."/>
        </authorList>
    </citation>
    <scope>NUCLEOTIDE SEQUENCE [LARGE SCALE GENOMIC DNA]</scope>
    <source>
        <strain evidence="4">CGMCC 1.10784</strain>
    </source>
</reference>
<dbReference type="PRINTS" id="PR01713">
    <property type="entry name" value="NUCEPIMERASE"/>
</dbReference>
<dbReference type="STRING" id="1045775.SAMN05216378_5785"/>
<sequence length="344" mass="39169">MRILVTGSAGFIGFHVSSKLLDLGYTVVGFDNLNSYYDVELKQARLEHLLERDQFHFVKGSLENRSDLEQLFEEHRFQVVIHLAAQAGVRYSLEHPQTYIDSNVTGFLNILEMCRIHQIGHLLYASSSSVYGANRKVPFSVEDMTDHPVSLYASTKKMNEMMAHAYSHIYGLPVTGMRFFTVYGPWGRPDMAYFSFTRNILEEKPITVFNNGEMWRDFTYVDDVVQAIANLIPLPPAPDSNWNGQTGSSNAPYRIYNIGNHSPVKLMEMINLLERHLGKKARMEYRPMHPGDVEVTYADTKSLEEQVGFKPETPLDAGLGKFVSWYKAFYQVKGLELTKSISGD</sequence>
<dbReference type="Gene3D" id="3.40.50.720">
    <property type="entry name" value="NAD(P)-binding Rossmann-like Domain"/>
    <property type="match status" value="1"/>
</dbReference>
<feature type="domain" description="NAD-dependent epimerase/dehydratase" evidence="2">
    <location>
        <begin position="3"/>
        <end position="233"/>
    </location>
</feature>
<accession>A0A1I2HI42</accession>
<dbReference type="EMBL" id="FOMT01000007">
    <property type="protein sequence ID" value="SFF28557.1"/>
    <property type="molecule type" value="Genomic_DNA"/>
</dbReference>
<evidence type="ECO:0000259" key="2">
    <source>
        <dbReference type="Pfam" id="PF01370"/>
    </source>
</evidence>
<dbReference type="OrthoDB" id="9811743at2"/>
<organism evidence="3 4">
    <name type="scientific">Paenibacillus catalpae</name>
    <dbReference type="NCBI Taxonomy" id="1045775"/>
    <lineage>
        <taxon>Bacteria</taxon>
        <taxon>Bacillati</taxon>
        <taxon>Bacillota</taxon>
        <taxon>Bacilli</taxon>
        <taxon>Bacillales</taxon>
        <taxon>Paenibacillaceae</taxon>
        <taxon>Paenibacillus</taxon>
    </lineage>
</organism>
<gene>
    <name evidence="3" type="ORF">SAMN05216378_5785</name>
</gene>
<protein>
    <submittedName>
        <fullName evidence="3">UDP-glucuronate 4-epimerase</fullName>
    </submittedName>
</protein>
<evidence type="ECO:0000313" key="4">
    <source>
        <dbReference type="Proteomes" id="UP000198855"/>
    </source>
</evidence>
<keyword evidence="4" id="KW-1185">Reference proteome</keyword>
<dbReference type="Pfam" id="PF01370">
    <property type="entry name" value="Epimerase"/>
    <property type="match status" value="1"/>
</dbReference>
<dbReference type="RefSeq" id="WP_091190277.1">
    <property type="nucleotide sequence ID" value="NZ_FOMT01000007.1"/>
</dbReference>